<feature type="region of interest" description="Disordered" evidence="1">
    <location>
        <begin position="123"/>
        <end position="190"/>
    </location>
</feature>
<evidence type="ECO:0000313" key="2">
    <source>
        <dbReference type="EMBL" id="KAJ8760699.1"/>
    </source>
</evidence>
<gene>
    <name evidence="2" type="ORF">K2173_017733</name>
</gene>
<reference evidence="2 3" key="1">
    <citation type="submission" date="2021-09" db="EMBL/GenBank/DDBJ databases">
        <title>Genomic insights and catalytic innovation underlie evolution of tropane alkaloids biosynthesis.</title>
        <authorList>
            <person name="Wang Y.-J."/>
            <person name="Tian T."/>
            <person name="Huang J.-P."/>
            <person name="Huang S.-X."/>
        </authorList>
    </citation>
    <scope>NUCLEOTIDE SEQUENCE [LARGE SCALE GENOMIC DNA]</scope>
    <source>
        <strain evidence="2">KIB-2018</strain>
        <tissue evidence="2">Leaf</tissue>
    </source>
</reference>
<evidence type="ECO:0000256" key="1">
    <source>
        <dbReference type="SAM" id="MobiDB-lite"/>
    </source>
</evidence>
<name>A0AAV8T2U6_9ROSI</name>
<feature type="compositionally biased region" description="Polar residues" evidence="1">
    <location>
        <begin position="10"/>
        <end position="24"/>
    </location>
</feature>
<comment type="caution">
    <text evidence="2">The sequence shown here is derived from an EMBL/GenBank/DDBJ whole genome shotgun (WGS) entry which is preliminary data.</text>
</comment>
<sequence length="190" mass="21575">MSRREKRYRGNSTCSTPRSHGWSQSRHDSDDMFRSFISDAEVRQRPTVSFIPVDNVETCMTRTEVVVHTLESFADEDKLRSPLSSVRDRPNSVDEYLAKVDAESRKPKFGPLNPAKWSQANKYADHYGSASGRKDYNDWGDKERQKHKGHTSQNDSGSEPAMITTGGWARPSHATWATPPEGYLSPNKRN</sequence>
<dbReference type="Proteomes" id="UP001159364">
    <property type="component" value="Linkage Group LG07"/>
</dbReference>
<organism evidence="2 3">
    <name type="scientific">Erythroxylum novogranatense</name>
    <dbReference type="NCBI Taxonomy" id="1862640"/>
    <lineage>
        <taxon>Eukaryota</taxon>
        <taxon>Viridiplantae</taxon>
        <taxon>Streptophyta</taxon>
        <taxon>Embryophyta</taxon>
        <taxon>Tracheophyta</taxon>
        <taxon>Spermatophyta</taxon>
        <taxon>Magnoliopsida</taxon>
        <taxon>eudicotyledons</taxon>
        <taxon>Gunneridae</taxon>
        <taxon>Pentapetalae</taxon>
        <taxon>rosids</taxon>
        <taxon>fabids</taxon>
        <taxon>Malpighiales</taxon>
        <taxon>Erythroxylaceae</taxon>
        <taxon>Erythroxylum</taxon>
    </lineage>
</organism>
<keyword evidence="3" id="KW-1185">Reference proteome</keyword>
<feature type="region of interest" description="Disordered" evidence="1">
    <location>
        <begin position="1"/>
        <end position="29"/>
    </location>
</feature>
<accession>A0AAV8T2U6</accession>
<protein>
    <submittedName>
        <fullName evidence="2">Uncharacterized protein</fullName>
    </submittedName>
</protein>
<dbReference type="AlphaFoldDB" id="A0AAV8T2U6"/>
<dbReference type="EMBL" id="JAIWQS010000007">
    <property type="protein sequence ID" value="KAJ8760699.1"/>
    <property type="molecule type" value="Genomic_DNA"/>
</dbReference>
<evidence type="ECO:0000313" key="3">
    <source>
        <dbReference type="Proteomes" id="UP001159364"/>
    </source>
</evidence>
<proteinExistence type="predicted"/>
<feature type="compositionally biased region" description="Basic and acidic residues" evidence="1">
    <location>
        <begin position="132"/>
        <end position="144"/>
    </location>
</feature>